<feature type="transmembrane region" description="Helical" evidence="1">
    <location>
        <begin position="114"/>
        <end position="134"/>
    </location>
</feature>
<gene>
    <name evidence="2" type="ORF">EV186_1031089</name>
</gene>
<feature type="transmembrane region" description="Helical" evidence="1">
    <location>
        <begin position="185"/>
        <end position="204"/>
    </location>
</feature>
<accession>A0A4R6SDB6</accession>
<evidence type="ECO:0000313" key="2">
    <source>
        <dbReference type="EMBL" id="TDP98109.1"/>
    </source>
</evidence>
<organism evidence="2 3">
    <name type="scientific">Labedaea rhizosphaerae</name>
    <dbReference type="NCBI Taxonomy" id="598644"/>
    <lineage>
        <taxon>Bacteria</taxon>
        <taxon>Bacillati</taxon>
        <taxon>Actinomycetota</taxon>
        <taxon>Actinomycetes</taxon>
        <taxon>Pseudonocardiales</taxon>
        <taxon>Pseudonocardiaceae</taxon>
        <taxon>Labedaea</taxon>
    </lineage>
</organism>
<keyword evidence="3" id="KW-1185">Reference proteome</keyword>
<keyword evidence="1" id="KW-0472">Membrane</keyword>
<protein>
    <recommendedName>
        <fullName evidence="4">Intracellular septation protein A</fullName>
    </recommendedName>
</protein>
<dbReference type="AlphaFoldDB" id="A0A4R6SDB6"/>
<feature type="transmembrane region" description="Helical" evidence="1">
    <location>
        <begin position="25"/>
        <end position="44"/>
    </location>
</feature>
<name>A0A4R6SDB6_LABRH</name>
<dbReference type="EMBL" id="SNXZ01000003">
    <property type="protein sequence ID" value="TDP98109.1"/>
    <property type="molecule type" value="Genomic_DNA"/>
</dbReference>
<dbReference type="Proteomes" id="UP000295444">
    <property type="component" value="Unassembled WGS sequence"/>
</dbReference>
<dbReference type="NCBIfam" id="NF041646">
    <property type="entry name" value="VC0807_fam"/>
    <property type="match status" value="1"/>
</dbReference>
<evidence type="ECO:0000313" key="3">
    <source>
        <dbReference type="Proteomes" id="UP000295444"/>
    </source>
</evidence>
<dbReference type="RefSeq" id="WP_133851211.1">
    <property type="nucleotide sequence ID" value="NZ_SNXZ01000003.1"/>
</dbReference>
<keyword evidence="1" id="KW-1133">Transmembrane helix</keyword>
<sequence>MSTQTMAATPPPATEPPTGLRKQMIINLAVNLVAPAAMFYGLRALGVNQWWALLLGVLPPGIRAGYTLVKRRKIDTLAVFTLSILVLSVGMSFVSGSPRFLLAKDGWMTAAAGAWMLVTLARTPFIFQVVRTFLTGPAAERAELKWRDSPTYRRVLRAITTMWGVALVLDAGVRVVLAYTLPVDQVLLISGLQYAALYVTLEVLTRIFARRKGIAAAVEAESGQRYL</sequence>
<feature type="transmembrane region" description="Helical" evidence="1">
    <location>
        <begin position="50"/>
        <end position="69"/>
    </location>
</feature>
<dbReference type="OrthoDB" id="3781030at2"/>
<reference evidence="2 3" key="1">
    <citation type="submission" date="2019-03" db="EMBL/GenBank/DDBJ databases">
        <title>Genomic Encyclopedia of Type Strains, Phase IV (KMG-IV): sequencing the most valuable type-strain genomes for metagenomic binning, comparative biology and taxonomic classification.</title>
        <authorList>
            <person name="Goeker M."/>
        </authorList>
    </citation>
    <scope>NUCLEOTIDE SEQUENCE [LARGE SCALE GENOMIC DNA]</scope>
    <source>
        <strain evidence="2 3">DSM 45361</strain>
    </source>
</reference>
<proteinExistence type="predicted"/>
<evidence type="ECO:0008006" key="4">
    <source>
        <dbReference type="Google" id="ProtNLM"/>
    </source>
</evidence>
<keyword evidence="1" id="KW-0812">Transmembrane</keyword>
<feature type="transmembrane region" description="Helical" evidence="1">
    <location>
        <begin position="76"/>
        <end position="94"/>
    </location>
</feature>
<feature type="transmembrane region" description="Helical" evidence="1">
    <location>
        <begin position="155"/>
        <end position="179"/>
    </location>
</feature>
<comment type="caution">
    <text evidence="2">The sequence shown here is derived from an EMBL/GenBank/DDBJ whole genome shotgun (WGS) entry which is preliminary data.</text>
</comment>
<evidence type="ECO:0000256" key="1">
    <source>
        <dbReference type="SAM" id="Phobius"/>
    </source>
</evidence>